<feature type="domain" description="Putative auto-transporter adhesin head GIN" evidence="1">
    <location>
        <begin position="67"/>
        <end position="248"/>
    </location>
</feature>
<accession>A0ABP8JXI6</accession>
<proteinExistence type="predicted"/>
<evidence type="ECO:0000313" key="2">
    <source>
        <dbReference type="EMBL" id="GAA4397544.1"/>
    </source>
</evidence>
<gene>
    <name evidence="2" type="ORF">GCM10023187_07130</name>
</gene>
<evidence type="ECO:0000259" key="1">
    <source>
        <dbReference type="Pfam" id="PF10988"/>
    </source>
</evidence>
<sequence length="265" mass="28193">MDLQLFLEISIFIETFTDTSMYTSAFVKRFLWLAGALFTVFSFLSFTACHTSTSSGQDDTRTFSVRDFDRVDVGSAMEINIRQGGNFSVMASGRKSDLDDLEASVSGGKLRVRYRESRWNSNRKRVTLDIVMPQLRGADFSGASRSTISGFRNQGTFDLEISGASTSTVGVDATRLNLDVSGASNVTLTGKAETLAGEVSGASSVKAYELSLKDASLEVSGASSARINVTGKLNVSASGASSVRYRGGAAVRSNTSGASSVHTES</sequence>
<dbReference type="InterPro" id="IPR021255">
    <property type="entry name" value="DUF2807"/>
</dbReference>
<dbReference type="Pfam" id="PF10988">
    <property type="entry name" value="DUF2807"/>
    <property type="match status" value="1"/>
</dbReference>
<dbReference type="Proteomes" id="UP001500936">
    <property type="component" value="Unassembled WGS sequence"/>
</dbReference>
<evidence type="ECO:0000313" key="3">
    <source>
        <dbReference type="Proteomes" id="UP001500936"/>
    </source>
</evidence>
<protein>
    <recommendedName>
        <fullName evidence="1">Putative auto-transporter adhesin head GIN domain-containing protein</fullName>
    </recommendedName>
</protein>
<dbReference type="EMBL" id="BAABHB010000001">
    <property type="protein sequence ID" value="GAA4397544.1"/>
    <property type="molecule type" value="Genomic_DNA"/>
</dbReference>
<name>A0ABP8JXI6_9BACT</name>
<comment type="caution">
    <text evidence="2">The sequence shown here is derived from an EMBL/GenBank/DDBJ whole genome shotgun (WGS) entry which is preliminary data.</text>
</comment>
<reference evidence="3" key="1">
    <citation type="journal article" date="2019" name="Int. J. Syst. Evol. Microbiol.">
        <title>The Global Catalogue of Microorganisms (GCM) 10K type strain sequencing project: providing services to taxonomists for standard genome sequencing and annotation.</title>
        <authorList>
            <consortium name="The Broad Institute Genomics Platform"/>
            <consortium name="The Broad Institute Genome Sequencing Center for Infectious Disease"/>
            <person name="Wu L."/>
            <person name="Ma J."/>
        </authorList>
    </citation>
    <scope>NUCLEOTIDE SEQUENCE [LARGE SCALE GENOMIC DNA]</scope>
    <source>
        <strain evidence="3">JCM 17925</strain>
    </source>
</reference>
<keyword evidence="3" id="KW-1185">Reference proteome</keyword>
<dbReference type="Gene3D" id="2.160.20.120">
    <property type="match status" value="1"/>
</dbReference>
<organism evidence="2 3">
    <name type="scientific">Nibrella viscosa</name>
    <dbReference type="NCBI Taxonomy" id="1084524"/>
    <lineage>
        <taxon>Bacteria</taxon>
        <taxon>Pseudomonadati</taxon>
        <taxon>Bacteroidota</taxon>
        <taxon>Cytophagia</taxon>
        <taxon>Cytophagales</taxon>
        <taxon>Spirosomataceae</taxon>
        <taxon>Nibrella</taxon>
    </lineage>
</organism>